<dbReference type="InterPro" id="IPR013083">
    <property type="entry name" value="Znf_RING/FYVE/PHD"/>
</dbReference>
<keyword evidence="5" id="KW-0175">Coiled coil</keyword>
<dbReference type="PROSITE" id="PS50089">
    <property type="entry name" value="ZF_RING_2"/>
    <property type="match status" value="1"/>
</dbReference>
<keyword evidence="3" id="KW-0862">Zinc</keyword>
<reference evidence="7" key="1">
    <citation type="journal article" date="2016" name="Nat. Genet.">
        <title>The genome sequences of Arachis duranensis and Arachis ipaensis, the diploid ancestors of cultivated peanut.</title>
        <authorList>
            <person name="Bertioli D.J."/>
            <person name="Cannon S.B."/>
            <person name="Froenicke L."/>
            <person name="Huang G."/>
            <person name="Farmer A.D."/>
            <person name="Cannon E.K."/>
            <person name="Liu X."/>
            <person name="Gao D."/>
            <person name="Clevenger J."/>
            <person name="Dash S."/>
            <person name="Ren L."/>
            <person name="Moretzsohn M.C."/>
            <person name="Shirasawa K."/>
            <person name="Huang W."/>
            <person name="Vidigal B."/>
            <person name="Abernathy B."/>
            <person name="Chu Y."/>
            <person name="Niederhuth C.E."/>
            <person name="Umale P."/>
            <person name="Araujo A.C."/>
            <person name="Kozik A."/>
            <person name="Kim K.D."/>
            <person name="Burow M.D."/>
            <person name="Varshney R.K."/>
            <person name="Wang X."/>
            <person name="Zhang X."/>
            <person name="Barkley N."/>
            <person name="Guimaraes P.M."/>
            <person name="Isobe S."/>
            <person name="Guo B."/>
            <person name="Liao B."/>
            <person name="Stalker H.T."/>
            <person name="Schmitz R.J."/>
            <person name="Scheffler B.E."/>
            <person name="Leal-Bertioli S.C."/>
            <person name="Xun X."/>
            <person name="Jackson S.A."/>
            <person name="Michelmore R."/>
            <person name="Ozias-Akins P."/>
        </authorList>
    </citation>
    <scope>NUCLEOTIDE SEQUENCE [LARGE SCALE GENOMIC DNA]</scope>
    <source>
        <strain evidence="7">cv. V14167</strain>
    </source>
</reference>
<dbReference type="PIRSF" id="PIRSF036836">
    <property type="entry name" value="RNase_bind_SBP1"/>
    <property type="match status" value="1"/>
</dbReference>
<proteinExistence type="predicted"/>
<dbReference type="Pfam" id="PF13920">
    <property type="entry name" value="zf-C3HC4_3"/>
    <property type="match status" value="1"/>
</dbReference>
<evidence type="ECO:0000256" key="1">
    <source>
        <dbReference type="ARBA" id="ARBA00022723"/>
    </source>
</evidence>
<dbReference type="CDD" id="cd16649">
    <property type="entry name" value="mRING-HC-C3HC5_CGRF1-like"/>
    <property type="match status" value="1"/>
</dbReference>
<keyword evidence="2 4" id="KW-0863">Zinc-finger</keyword>
<dbReference type="Proteomes" id="UP000515211">
    <property type="component" value="Chromosome 4"/>
</dbReference>
<feature type="domain" description="RING-type" evidence="6">
    <location>
        <begin position="301"/>
        <end position="336"/>
    </location>
</feature>
<organism evidence="7 8">
    <name type="scientific">Arachis duranensis</name>
    <name type="common">Wild peanut</name>
    <dbReference type="NCBI Taxonomy" id="130453"/>
    <lineage>
        <taxon>Eukaryota</taxon>
        <taxon>Viridiplantae</taxon>
        <taxon>Streptophyta</taxon>
        <taxon>Embryophyta</taxon>
        <taxon>Tracheophyta</taxon>
        <taxon>Spermatophyta</taxon>
        <taxon>Magnoliopsida</taxon>
        <taxon>eudicotyledons</taxon>
        <taxon>Gunneridae</taxon>
        <taxon>Pentapetalae</taxon>
        <taxon>rosids</taxon>
        <taxon>fabids</taxon>
        <taxon>Fabales</taxon>
        <taxon>Fabaceae</taxon>
        <taxon>Papilionoideae</taxon>
        <taxon>50 kb inversion clade</taxon>
        <taxon>dalbergioids sensu lato</taxon>
        <taxon>Dalbergieae</taxon>
        <taxon>Pterocarpus clade</taxon>
        <taxon>Arachis</taxon>
    </lineage>
</organism>
<evidence type="ECO:0000256" key="3">
    <source>
        <dbReference type="ARBA" id="ARBA00022833"/>
    </source>
</evidence>
<evidence type="ECO:0000313" key="8">
    <source>
        <dbReference type="RefSeq" id="XP_015959182.1"/>
    </source>
</evidence>
<name>A0A6P4CY44_ARADU</name>
<dbReference type="GO" id="GO:0043067">
    <property type="term" value="P:regulation of programmed cell death"/>
    <property type="evidence" value="ECO:0007669"/>
    <property type="project" value="TreeGrafter"/>
</dbReference>
<dbReference type="PANTHER" id="PTHR42647">
    <property type="entry name" value="SBP (S-RIBONUCLEASE BINDING PROTEIN) FAMILY PROTEIN"/>
    <property type="match status" value="1"/>
</dbReference>
<sequence length="348" mass="38993">MAVDATYMNNLLPSQLLVNREIIRPSIQQQQQNQVLNNNSAMYNNAPQMNSALVPSNNQQQSVMQFFYQSNNNVCDPNNKTDSGLTFHQNNNNMVSLQRKRSRDLFISELFTEQHHKKQQQQQPPPFINQDVLFQFQNQTQSEIDRVLAHHTEKVRMEMEEQKIRQSRLILSLLQETMAKKLKEKDEEIQRMEKLNMALQERVKSLCVENQVWKELAHTNETTANYLRTNLEQILAHVGTGAGADDHRHGGADDDAESCCGSNDDILNKNEKKCGSAEEETAATAAVGGGGGGGEGVSRMCKSCGVRESIVLLLPCRHLCLCTMCGSSVRNCPVCDSGMDASVHVNLS</sequence>
<evidence type="ECO:0000313" key="7">
    <source>
        <dbReference type="Proteomes" id="UP000515211"/>
    </source>
</evidence>
<dbReference type="GeneID" id="107483083"/>
<keyword evidence="7" id="KW-1185">Reference proteome</keyword>
<evidence type="ECO:0000256" key="2">
    <source>
        <dbReference type="ARBA" id="ARBA00022771"/>
    </source>
</evidence>
<dbReference type="Gene3D" id="3.30.40.10">
    <property type="entry name" value="Zinc/RING finger domain, C3HC4 (zinc finger)"/>
    <property type="match status" value="1"/>
</dbReference>
<reference evidence="8" key="2">
    <citation type="submission" date="2025-08" db="UniProtKB">
        <authorList>
            <consortium name="RefSeq"/>
        </authorList>
    </citation>
    <scope>IDENTIFICATION</scope>
    <source>
        <tissue evidence="8">Whole plant</tissue>
    </source>
</reference>
<evidence type="ECO:0000259" key="6">
    <source>
        <dbReference type="PROSITE" id="PS50089"/>
    </source>
</evidence>
<dbReference type="RefSeq" id="XP_015959182.1">
    <property type="nucleotide sequence ID" value="XM_016103696.3"/>
</dbReference>
<dbReference type="GO" id="GO:0004842">
    <property type="term" value="F:ubiquitin-protein transferase activity"/>
    <property type="evidence" value="ECO:0007669"/>
    <property type="project" value="TreeGrafter"/>
</dbReference>
<evidence type="ECO:0000256" key="5">
    <source>
        <dbReference type="SAM" id="Coils"/>
    </source>
</evidence>
<dbReference type="GO" id="GO:0008270">
    <property type="term" value="F:zinc ion binding"/>
    <property type="evidence" value="ECO:0007669"/>
    <property type="project" value="UniProtKB-KW"/>
</dbReference>
<protein>
    <submittedName>
        <fullName evidence="8">E3 ubiquitin-protein ligase BOI</fullName>
    </submittedName>
</protein>
<feature type="coiled-coil region" evidence="5">
    <location>
        <begin position="175"/>
        <end position="209"/>
    </location>
</feature>
<dbReference type="PANTHER" id="PTHR42647:SF77">
    <property type="entry name" value="TRANSCRIPTION FACTOR C2H2 FAMILY-RELATED"/>
    <property type="match status" value="1"/>
</dbReference>
<dbReference type="OrthoDB" id="1711136at2759"/>
<dbReference type="AlphaFoldDB" id="A0A6P4CY44"/>
<dbReference type="KEGG" id="adu:107483083"/>
<accession>A0A6P4CY44</accession>
<gene>
    <name evidence="8" type="primary">LOC107483083</name>
</gene>
<dbReference type="InterPro" id="IPR001841">
    <property type="entry name" value="Znf_RING"/>
</dbReference>
<keyword evidence="1" id="KW-0479">Metal-binding</keyword>
<evidence type="ECO:0000256" key="4">
    <source>
        <dbReference type="PROSITE-ProRule" id="PRU00175"/>
    </source>
</evidence>